<evidence type="ECO:0000313" key="4">
    <source>
        <dbReference type="Proteomes" id="UP001549920"/>
    </source>
</evidence>
<feature type="domain" description="Spatacsin C-terminal" evidence="2">
    <location>
        <begin position="1790"/>
        <end position="2042"/>
    </location>
</feature>
<feature type="region of interest" description="Disordered" evidence="1">
    <location>
        <begin position="801"/>
        <end position="836"/>
    </location>
</feature>
<keyword evidence="4" id="KW-1185">Reference proteome</keyword>
<dbReference type="InterPro" id="IPR028103">
    <property type="entry name" value="Spatacsin"/>
</dbReference>
<reference evidence="3 4" key="1">
    <citation type="submission" date="2024-06" db="EMBL/GenBank/DDBJ databases">
        <title>A chromosome-level genome assembly of beet webworm, Loxostege sticticalis.</title>
        <authorList>
            <person name="Zhang Y."/>
        </authorList>
    </citation>
    <scope>NUCLEOTIDE SEQUENCE [LARGE SCALE GENOMIC DNA]</scope>
    <source>
        <strain evidence="3">AQ026</strain>
        <tissue evidence="3">Whole body</tissue>
    </source>
</reference>
<protein>
    <recommendedName>
        <fullName evidence="2">Spatacsin C-terminal domain-containing protein</fullName>
    </recommendedName>
</protein>
<name>A0ABR3ICP0_LOXSC</name>
<evidence type="ECO:0000259" key="2">
    <source>
        <dbReference type="Pfam" id="PF14649"/>
    </source>
</evidence>
<evidence type="ECO:0000313" key="3">
    <source>
        <dbReference type="EMBL" id="KAL0894000.1"/>
    </source>
</evidence>
<dbReference type="EMBL" id="JBEUOH010000005">
    <property type="protein sequence ID" value="KAL0894000.1"/>
    <property type="molecule type" value="Genomic_DNA"/>
</dbReference>
<organism evidence="3 4">
    <name type="scientific">Loxostege sticticalis</name>
    <name type="common">Beet webworm moth</name>
    <dbReference type="NCBI Taxonomy" id="481309"/>
    <lineage>
        <taxon>Eukaryota</taxon>
        <taxon>Metazoa</taxon>
        <taxon>Ecdysozoa</taxon>
        <taxon>Arthropoda</taxon>
        <taxon>Hexapoda</taxon>
        <taxon>Insecta</taxon>
        <taxon>Pterygota</taxon>
        <taxon>Neoptera</taxon>
        <taxon>Endopterygota</taxon>
        <taxon>Lepidoptera</taxon>
        <taxon>Glossata</taxon>
        <taxon>Ditrysia</taxon>
        <taxon>Pyraloidea</taxon>
        <taxon>Crambidae</taxon>
        <taxon>Pyraustinae</taxon>
        <taxon>Loxostege</taxon>
    </lineage>
</organism>
<dbReference type="InterPro" id="IPR028107">
    <property type="entry name" value="Spatacsin_C_dom"/>
</dbReference>
<accession>A0ABR3ICP0</accession>
<evidence type="ECO:0000256" key="1">
    <source>
        <dbReference type="SAM" id="MobiDB-lite"/>
    </source>
</evidence>
<dbReference type="Proteomes" id="UP001549920">
    <property type="component" value="Unassembled WGS sequence"/>
</dbReference>
<sequence length="2074" mass="237266">MEGLTQNEKIIWSCWEEKAPRDVVREAAAKGTHISLCLKYLMHKNSWNESTASEWFLAEVKAWTVQLLMRKQIFKVLHILSKVKINPEKHLIALAKTSPQIENRDFIVEHLNKLSKDILPENLNEWQEFRRHWNLLRYLEKSFEVDGTFKQNKVFGVGKDRIIVNESEIKALTVENIEKYPSQWKSKIATTLFFESFEFSLLDFSSPQEVWNHLVQHNKAMILVRWINVQTSEVVRDMNARYNFFNNENFVKKFLNVDTKGFNNDVLDKLDEIFRKWPITNDMIAGVASSNCYCYTKMCIYDTLSSYGIVNEDERNNLYALISRLARTQNLKLIDDIFTETCSTLSKQDFYVALAKYCVKNKLYHVLTMCVEGNILDTHLTDVEQEAKECIELWLLFKSIEQTSDRQSHVVPVYKTCQQIAKDDIDNYISSNPHLILGMILLEDNAKLFDIFSKEDFLCFKDFKLPNKGYEKKLPHLYNVYQKFSKSNNLKESKDVNVYQLLSGYRGLDVSKIFEFQLVNQNAKSLIADKPDRRSLGSLLANEVDVNTVSVKLLSQKSMDMPDFANEKLMKRYGYVAKLNHAYYLKQYRPCNASQAFVEQQYLTYNRLQEKSVKSACCEAHALALQNWSDPAMTACAISFVAMIGCNPTRCRVHMTAARMVKEYLISYKGVSAEKANKTVNEFMYKLIQSDDDAAKEILTYLEEITLCKLQEKQELDGKVDMSVVLFESQTMVKFAMLHNLPLPELLLREFVNTNSWFNFLLFGDVFRYPLNQMLQLSQEFESKSYAEHLKHIMLHRNAEEGSDKDLKTSTSNGQRRISRMNSLEVSPSQSTHSSSFDFPPSLYMGRELWEVAASCHGPEDPPAALLRAADVCREPLLVLIASCYEPNAVDVLWPQWILASLGPSAQTSNVYQDDMDQQNMPVDTFQRVAEICLREGYIATLHESMLIFMPDSPLTLLTSFLHRCIRHRNFDSETVRLLSNFLQHCQRKYSADAANMTWQLSKETLQKIAVSLVKIAISQSFDSAFHQREFLRCLAVAQFEKNCTVPTPNFMTLYEILQISMETSLVVNISKLLQDDSNSYLTECIEMYIANRNYDVAMKIAKLAALPVNDILKAEWTHKYQMLVNKEDVTLESKDITLFIAQCSEAFKKAAVTFKHATDFLVQHVENITDALQKFYSYRIIMSWFEENLEYGHRREEIEHRMWEAYFECEPQNDVLLNSYYSTLHFILNGQKDPSVARKIGMVNVEKPFSLTLGEIEIESDVGNIENVVMLEEAEAIDAWRKVINQLLELRLLVDAFRLSALFKTPPEYRYRHPACPVQIMRTCLKLAEGSCTPYELPQELRLVISSPMLQNKLSISGTSDASFEELVVIQEKQDNVPESSHLAAREEADRLSALDALAVRSGLTLAKQVASYFRIALQIGWDYISVLKYQNRSVDFINLVSGRAKMSLANLVFRTFNIPSKQIAEYLCREMVAAIISPHLVKTSTFRQKEHFQYTLWGYTLSSDIEMFLNMRPDACSHIGRLILDHLMAFQKIYKATTTLKLPENSLDDSSLDVETLIDEEYQNVEADEVESVLTEEGTLMSAETESMYSVSTVYTVGNKMSRDSRRNLFDVIAKSNVHIRYEVKSNIRKITKGAKLSTKQVNIISIELLVLAHECFSCACDTEGVAVTLRSAQALAGRLLAARSWRLMVRLLTGLARYTECAYTFQVSTQHAGAGRAPAGRALLAPHGAPAHRPGALHRVRVHVPGQYTARRRWPGACWPRAPGASWCACSPAWRATPSARTRSRSVHSTQALAGRLLAARSWRLMVRLLTGLARYTECAYTFQALRDNHQFEFLLGQFDYMLGQQPDKIAEFKQGLLDFLRTHCPGDTDTYIMVALHFNMYAEAANVKRKQALDLIEDLEKLAVDAAKGTSKKPSQTFVWLQIHDSVTTRSLLETALNHCTDASELYLQGGCTGFAGEMAALAQQVALQMSLLNASPTRLILNRSTEQMYKLVSEYLSFMEGLVLLSGRGGEAWRELAYRRALGNDQAYLRDMAAYRPDVAHSFLERYKTEKNKTPVSQAAMTELRNLCR</sequence>
<dbReference type="PANTHER" id="PTHR13650:SF0">
    <property type="entry name" value="SPATACSIN"/>
    <property type="match status" value="1"/>
</dbReference>
<dbReference type="Pfam" id="PF14649">
    <property type="entry name" value="Spatacsin_C"/>
    <property type="match status" value="2"/>
</dbReference>
<feature type="domain" description="Spatacsin C-terminal" evidence="2">
    <location>
        <begin position="1640"/>
        <end position="1714"/>
    </location>
</feature>
<comment type="caution">
    <text evidence="3">The sequence shown here is derived from an EMBL/GenBank/DDBJ whole genome shotgun (WGS) entry which is preliminary data.</text>
</comment>
<gene>
    <name evidence="3" type="ORF">ABMA27_014069</name>
</gene>
<proteinExistence type="predicted"/>
<dbReference type="PANTHER" id="PTHR13650">
    <property type="entry name" value="SPATACSIN"/>
    <property type="match status" value="1"/>
</dbReference>
<feature type="compositionally biased region" description="Polar residues" evidence="1">
    <location>
        <begin position="809"/>
        <end position="836"/>
    </location>
</feature>